<proteinExistence type="predicted"/>
<evidence type="ECO:0000313" key="4">
    <source>
        <dbReference type="Proteomes" id="UP000246121"/>
    </source>
</evidence>
<feature type="compositionally biased region" description="Basic and acidic residues" evidence="1">
    <location>
        <begin position="414"/>
        <end position="433"/>
    </location>
</feature>
<dbReference type="VEuPathDB" id="TriTrypDB:Tc_MARK_1019"/>
<dbReference type="VEuPathDB" id="TriTrypDB:TcBrA4_0106290"/>
<dbReference type="VEuPathDB" id="TriTrypDB:TcCLB.506135.90"/>
<evidence type="ECO:0000256" key="1">
    <source>
        <dbReference type="SAM" id="MobiDB-lite"/>
    </source>
</evidence>
<dbReference type="PANTHER" id="PTHR21600:SF77">
    <property type="entry name" value="PSEUDOURIDYLATE SYNTHASE PROTEIN, PUTATIVE-RELATED"/>
    <property type="match status" value="1"/>
</dbReference>
<name>A0A2V2VU57_TRYCR</name>
<accession>A0A2V2VU57</accession>
<dbReference type="VEuPathDB" id="TriTrypDB:C4B63_8g52"/>
<gene>
    <name evidence="3" type="ORF">C4B63_8g52</name>
</gene>
<comment type="caution">
    <text evidence="3">The sequence shown here is derived from an EMBL/GenBank/DDBJ whole genome shotgun (WGS) entry which is preliminary data.</text>
</comment>
<dbReference type="EMBL" id="PRFA01000008">
    <property type="protein sequence ID" value="PWU99780.1"/>
    <property type="molecule type" value="Genomic_DNA"/>
</dbReference>
<dbReference type="VEuPathDB" id="TriTrypDB:TCDM_01256"/>
<sequence>MEVAWLLQLESEAWASDTKRQLYGTPLIPGFPWYTVRTDPSQCVRRHVVPYHYTFRVFVKGRWVGKNLLDIYSEEHAHHSRQYYEACMRQGRLRRQPRKHHNVRRNCMKRLYGVDQPDEREVNEDISEPVILESGDVVLHTVHRHEIPLCMGTTGIDPIVLAAVRITMYGLLVIHKPAGVPTHAGGRYFMNSCTAMLEYVLAPKRLRAWLLQRDPMLQSIVSTRYLTEAECQELLAYYMVKDESSMAEYVSIERLPRPCYRLDKVTSGVLLLGVSQAATRRVGEALTRKTKQMEEVFLWKLRLIASEDKKTTRVGGVQSIEERTLREFDVGVRKRYLARVHGYFPNDASHALHSCRVRKENGGGDDHRTTEKVFFITIPTNPTIRRCDAVKEEALGVVGPPVLLASRLMQFKFRDGDTTEEPPTRDQEGKQQREPFYQDAATFCQPLRYFTSGSGQASEGESLVHCVPFSGRMHQIRMHLSDWGHPITGDLKCNVMEQQKSSFHEPALSKCKNSGAQSAKENEEEMEIRIYFHVEELPKVCREMFYTHDALCWECSGRLPVACFNSPNGSAIALHAWRYEMDHSLLHTRDPGSIANGTDQGMEDTNDKKAVLENREQEPVVDDESEEALNLCCSLEDLKRYPDEFVRRQGKSVVFLAPPPSWSYE</sequence>
<organism evidence="3 4">
    <name type="scientific">Trypanosoma cruzi</name>
    <dbReference type="NCBI Taxonomy" id="5693"/>
    <lineage>
        <taxon>Eukaryota</taxon>
        <taxon>Discoba</taxon>
        <taxon>Euglenozoa</taxon>
        <taxon>Kinetoplastea</taxon>
        <taxon>Metakinetoplastina</taxon>
        <taxon>Trypanosomatida</taxon>
        <taxon>Trypanosomatidae</taxon>
        <taxon>Trypanosoma</taxon>
        <taxon>Schizotrypanum</taxon>
    </lineage>
</organism>
<dbReference type="PROSITE" id="PS01129">
    <property type="entry name" value="PSI_RLU"/>
    <property type="match status" value="1"/>
</dbReference>
<dbReference type="GO" id="GO:0003723">
    <property type="term" value="F:RNA binding"/>
    <property type="evidence" value="ECO:0007669"/>
    <property type="project" value="InterPro"/>
</dbReference>
<protein>
    <recommendedName>
        <fullName evidence="2">Pseudouridine synthase RsuA/RluA-like domain-containing protein</fullName>
    </recommendedName>
</protein>
<dbReference type="PANTHER" id="PTHR21600">
    <property type="entry name" value="MITOCHONDRIAL RNA PSEUDOURIDINE SYNTHASE"/>
    <property type="match status" value="1"/>
</dbReference>
<dbReference type="VEuPathDB" id="TriTrypDB:TcG_03123"/>
<dbReference type="VEuPathDB" id="TriTrypDB:TcCLB.508879.190"/>
<dbReference type="AlphaFoldDB" id="A0A2V2VU57"/>
<dbReference type="SUPFAM" id="SSF55120">
    <property type="entry name" value="Pseudouridine synthase"/>
    <property type="match status" value="1"/>
</dbReference>
<feature type="region of interest" description="Disordered" evidence="1">
    <location>
        <begin position="414"/>
        <end position="434"/>
    </location>
</feature>
<dbReference type="GO" id="GO:0009982">
    <property type="term" value="F:pseudouridine synthase activity"/>
    <property type="evidence" value="ECO:0007669"/>
    <property type="project" value="InterPro"/>
</dbReference>
<evidence type="ECO:0000313" key="3">
    <source>
        <dbReference type="EMBL" id="PWU99780.1"/>
    </source>
</evidence>
<dbReference type="VEuPathDB" id="TriTrypDB:TCSYLVIO_002298"/>
<reference evidence="3 4" key="1">
    <citation type="journal article" date="2018" name="Microb. Genom.">
        <title>Expanding an expanded genome: long-read sequencing of Trypanosoma cruzi.</title>
        <authorList>
            <person name="Berna L."/>
            <person name="Rodriguez M."/>
            <person name="Chiribao M.L."/>
            <person name="Parodi-Talice A."/>
            <person name="Pita S."/>
            <person name="Rijo G."/>
            <person name="Alvarez-Valin F."/>
            <person name="Robello C."/>
        </authorList>
    </citation>
    <scope>NUCLEOTIDE SEQUENCE [LARGE SCALE GENOMIC DNA]</scope>
    <source>
        <strain evidence="3 4">Dm28c</strain>
    </source>
</reference>
<dbReference type="VEuPathDB" id="TriTrypDB:TcCL_NonESM00865"/>
<dbReference type="InterPro" id="IPR050188">
    <property type="entry name" value="RluA_PseudoU_synthase"/>
</dbReference>
<dbReference type="Gene3D" id="3.30.2350.10">
    <property type="entry name" value="Pseudouridine synthase"/>
    <property type="match status" value="1"/>
</dbReference>
<evidence type="ECO:0000259" key="2">
    <source>
        <dbReference type="Pfam" id="PF00849"/>
    </source>
</evidence>
<dbReference type="InterPro" id="IPR006145">
    <property type="entry name" value="PsdUridine_synth_RsuA/RluA"/>
</dbReference>
<feature type="domain" description="Pseudouridine synthase RsuA/RluA-like" evidence="2">
    <location>
        <begin position="171"/>
        <end position="481"/>
    </location>
</feature>
<dbReference type="GO" id="GO:0000455">
    <property type="term" value="P:enzyme-directed rRNA pseudouridine synthesis"/>
    <property type="evidence" value="ECO:0007669"/>
    <property type="project" value="TreeGrafter"/>
</dbReference>
<dbReference type="InterPro" id="IPR006224">
    <property type="entry name" value="PsdUridine_synth_RluA-like_CS"/>
</dbReference>
<dbReference type="Pfam" id="PF00849">
    <property type="entry name" value="PseudoU_synth_2"/>
    <property type="match status" value="1"/>
</dbReference>
<dbReference type="VEuPathDB" id="TriTrypDB:ECC02_004655"/>
<dbReference type="VEuPathDB" id="TriTrypDB:BCY84_13447"/>
<dbReference type="VEuPathDB" id="TriTrypDB:C3747_4g52"/>
<dbReference type="Proteomes" id="UP000246121">
    <property type="component" value="Unassembled WGS sequence"/>
</dbReference>
<dbReference type="InterPro" id="IPR020103">
    <property type="entry name" value="PsdUridine_synth_cat_dom_sf"/>
</dbReference>